<gene>
    <name evidence="1" type="ORF">FRC96_03585</name>
</gene>
<reference evidence="1 2" key="1">
    <citation type="submission" date="2019-08" db="EMBL/GenBank/DDBJ databases">
        <title>Bradymonadales sp. TMQ2.</title>
        <authorList>
            <person name="Liang Q."/>
        </authorList>
    </citation>
    <scope>NUCLEOTIDE SEQUENCE [LARGE SCALE GENOMIC DNA]</scope>
    <source>
        <strain evidence="1 2">TMQ2</strain>
    </source>
</reference>
<accession>A0A5C6XRX9</accession>
<dbReference type="OrthoDB" id="5509891at2"/>
<name>A0A5C6XRX9_9DELT</name>
<evidence type="ECO:0000313" key="2">
    <source>
        <dbReference type="Proteomes" id="UP000321046"/>
    </source>
</evidence>
<dbReference type="EMBL" id="VOSL01000015">
    <property type="protein sequence ID" value="TXD41789.1"/>
    <property type="molecule type" value="Genomic_DNA"/>
</dbReference>
<dbReference type="RefSeq" id="WP_146972773.1">
    <property type="nucleotide sequence ID" value="NZ_VOSL01000015.1"/>
</dbReference>
<dbReference type="AlphaFoldDB" id="A0A5C6XRX9"/>
<evidence type="ECO:0000313" key="1">
    <source>
        <dbReference type="EMBL" id="TXD41789.1"/>
    </source>
</evidence>
<protein>
    <submittedName>
        <fullName evidence="1">Uncharacterized protein</fullName>
    </submittedName>
</protein>
<dbReference type="Proteomes" id="UP000321046">
    <property type="component" value="Unassembled WGS sequence"/>
</dbReference>
<sequence length="173" mass="18777">MTNWKQNAFKLGTALVAGSVASFAMNKATWLLESAQPGAPRVGDAFRDKKDPQRALIDRANKRFGWKMRRKARRQAARRLRLAIGVGSTVGGILLRRKLGATTSPLKGAAFDTALFVLVNELIKPGLGAHIDVRKIPWQTHAAALGGRATYGVVNAGVRQGLKRVAPQTLQTR</sequence>
<organism evidence="1 2">
    <name type="scientific">Lujinxingia vulgaris</name>
    <dbReference type="NCBI Taxonomy" id="2600176"/>
    <lineage>
        <taxon>Bacteria</taxon>
        <taxon>Deltaproteobacteria</taxon>
        <taxon>Bradymonadales</taxon>
        <taxon>Lujinxingiaceae</taxon>
        <taxon>Lujinxingia</taxon>
    </lineage>
</organism>
<comment type="caution">
    <text evidence="1">The sequence shown here is derived from an EMBL/GenBank/DDBJ whole genome shotgun (WGS) entry which is preliminary data.</text>
</comment>
<proteinExistence type="predicted"/>